<dbReference type="Pfam" id="PF03372">
    <property type="entry name" value="Exo_endo_phos"/>
    <property type="match status" value="1"/>
</dbReference>
<keyword evidence="2" id="KW-0255">Endonuclease</keyword>
<organism evidence="2">
    <name type="scientific">Panstrongylus megistus</name>
    <dbReference type="NCBI Taxonomy" id="65343"/>
    <lineage>
        <taxon>Eukaryota</taxon>
        <taxon>Metazoa</taxon>
        <taxon>Ecdysozoa</taxon>
        <taxon>Arthropoda</taxon>
        <taxon>Hexapoda</taxon>
        <taxon>Insecta</taxon>
        <taxon>Pterygota</taxon>
        <taxon>Neoptera</taxon>
        <taxon>Paraneoptera</taxon>
        <taxon>Hemiptera</taxon>
        <taxon>Heteroptera</taxon>
        <taxon>Panheteroptera</taxon>
        <taxon>Cimicomorpha</taxon>
        <taxon>Reduviidae</taxon>
        <taxon>Triatominae</taxon>
        <taxon>Panstrongylus</taxon>
    </lineage>
</organism>
<keyword evidence="2" id="KW-0540">Nuclease</keyword>
<dbReference type="Pfam" id="PF00078">
    <property type="entry name" value="RVT_1"/>
    <property type="match status" value="1"/>
</dbReference>
<dbReference type="PANTHER" id="PTHR19446">
    <property type="entry name" value="REVERSE TRANSCRIPTASES"/>
    <property type="match status" value="1"/>
</dbReference>
<dbReference type="InterPro" id="IPR000477">
    <property type="entry name" value="RT_dom"/>
</dbReference>
<reference evidence="2" key="1">
    <citation type="journal article" date="2015" name="J. Med. Entomol.">
        <title>A Deep Insight Into the Sialotranscriptome of the Chagas Disease Vector, Panstrongylus megistus (Hemiptera: Heteroptera).</title>
        <authorList>
            <person name="Ribeiro J.M."/>
            <person name="Schwarz A."/>
            <person name="Francischetti I.M."/>
        </authorList>
    </citation>
    <scope>NUCLEOTIDE SEQUENCE</scope>
    <source>
        <tissue evidence="2">Salivary glands</tissue>
    </source>
</reference>
<sequence length="778" mass="90881">HNPDNERNRTVLNGTRLRRSNGLKAAINIGTWNVRSMLRAGASRRVEEELKRYGVDVAAIQEIRWKTAPAQDLQYYMIINSGHKENIFGTGFMISKKVKHALMKYDLVKERICVVRMKGKARNFTFISVHAPTEDKDDEVKETFYETLERVYDSAPKYDIKVILGDFNAKLGQEEVYREVIGKHSKHVVANENGERLTDFAAGKELVVCTTRFPHKNIHKETWISPDGTTRNQIDHILIDKKHVACVMDARSFRGADCDSDHILVKARMRQKLLGREKREEEARLVFNHEELRKPVKTEAYVEKIREGLENTRYENTVEGKWKQIKEKVQEAAKETIGERRKKSRNDWYDDEVKEALAARNEARLKMLQRCTRASKQDYMEKRRIVKRLCRTKKRNSENSRYECMVERYEKRSSREFFQEVQKFKKGFQPKINEVEGKDGLLRVDKAAILKRWEEYFFEVLNRTNVRMEEEFEERVEEEEVEDGGDRFYDEAMPPSQEEIETIIEEMKKNKAPGEDGITAELLRAGGIELIKKVYELILEIWITEEMPSEWKIGLIIPIYKKGERRKCSNYRPIMLLNVLYKILTIMITKRITPRTESLLGEYQCGFRRNRSTLDHIFALRMVQEKCYEWNVDLHQIYIDFKQAYDSVNRIQLMNCLKNFGYSCKVRNLVRMLLTGSQAKVLLQGNISRPFENKVGLRQGDPLSPVLFSIALEAAVRKISTNTDGVIYNRLVQLMAYADDVALIGRNQKVLCSAFQELKLGAAELGLEINFDKTEYVV</sequence>
<dbReference type="EMBL" id="GBGD01000559">
    <property type="protein sequence ID" value="JAC88330.1"/>
    <property type="molecule type" value="mRNA"/>
</dbReference>
<dbReference type="InterPro" id="IPR036691">
    <property type="entry name" value="Endo/exonu/phosph_ase_sf"/>
</dbReference>
<keyword evidence="2" id="KW-0695">RNA-directed DNA polymerase</keyword>
<dbReference type="InterPro" id="IPR005135">
    <property type="entry name" value="Endo/exonuclease/phosphatase"/>
</dbReference>
<evidence type="ECO:0000313" key="2">
    <source>
        <dbReference type="EMBL" id="JAC88330.1"/>
    </source>
</evidence>
<feature type="domain" description="Reverse transcriptase" evidence="1">
    <location>
        <begin position="540"/>
        <end position="778"/>
    </location>
</feature>
<dbReference type="GO" id="GO:0003964">
    <property type="term" value="F:RNA-directed DNA polymerase activity"/>
    <property type="evidence" value="ECO:0007669"/>
    <property type="project" value="UniProtKB-KW"/>
</dbReference>
<dbReference type="CDD" id="cd09076">
    <property type="entry name" value="L1-EN"/>
    <property type="match status" value="1"/>
</dbReference>
<keyword evidence="2" id="KW-0548">Nucleotidyltransferase</keyword>
<dbReference type="SUPFAM" id="SSF56219">
    <property type="entry name" value="DNase I-like"/>
    <property type="match status" value="1"/>
</dbReference>
<keyword evidence="2" id="KW-0378">Hydrolase</keyword>
<protein>
    <submittedName>
        <fullName evidence="2">Putative endonuclease-reverse transcriptase</fullName>
    </submittedName>
</protein>
<name>A0A069DWR4_9HEMI</name>
<accession>A0A069DWR4</accession>
<keyword evidence="2" id="KW-0808">Transferase</keyword>
<proteinExistence type="evidence at transcript level"/>
<feature type="non-terminal residue" evidence="2">
    <location>
        <position position="1"/>
    </location>
</feature>
<dbReference type="Gene3D" id="3.60.10.10">
    <property type="entry name" value="Endonuclease/exonuclease/phosphatase"/>
    <property type="match status" value="1"/>
</dbReference>
<dbReference type="AlphaFoldDB" id="A0A069DWR4"/>
<dbReference type="InterPro" id="IPR043502">
    <property type="entry name" value="DNA/RNA_pol_sf"/>
</dbReference>
<feature type="non-terminal residue" evidence="2">
    <location>
        <position position="778"/>
    </location>
</feature>
<dbReference type="PROSITE" id="PS50878">
    <property type="entry name" value="RT_POL"/>
    <property type="match status" value="1"/>
</dbReference>
<dbReference type="CDD" id="cd01650">
    <property type="entry name" value="RT_nLTR_like"/>
    <property type="match status" value="1"/>
</dbReference>
<dbReference type="GO" id="GO:0004519">
    <property type="term" value="F:endonuclease activity"/>
    <property type="evidence" value="ECO:0007669"/>
    <property type="project" value="UniProtKB-KW"/>
</dbReference>
<dbReference type="SUPFAM" id="SSF56672">
    <property type="entry name" value="DNA/RNA polymerases"/>
    <property type="match status" value="1"/>
</dbReference>
<evidence type="ECO:0000259" key="1">
    <source>
        <dbReference type="PROSITE" id="PS50878"/>
    </source>
</evidence>